<feature type="transmembrane region" description="Helical" evidence="1">
    <location>
        <begin position="99"/>
        <end position="123"/>
    </location>
</feature>
<gene>
    <name evidence="2" type="ORF">S40285_05806</name>
</gene>
<reference evidence="2 3" key="1">
    <citation type="journal article" date="2014" name="BMC Genomics">
        <title>Comparative genome sequencing reveals chemotype-specific gene clusters in the toxigenic black mold Stachybotrys.</title>
        <authorList>
            <person name="Semeiks J."/>
            <person name="Borek D."/>
            <person name="Otwinowski Z."/>
            <person name="Grishin N.V."/>
        </authorList>
    </citation>
    <scope>NUCLEOTIDE SEQUENCE [LARGE SCALE GENOMIC DNA]</scope>
    <source>
        <strain evidence="2 3">IBT 40285</strain>
    </source>
</reference>
<evidence type="ECO:0008006" key="4">
    <source>
        <dbReference type="Google" id="ProtNLM"/>
    </source>
</evidence>
<dbReference type="PANTHER" id="PTHR28029:SF1">
    <property type="entry name" value="PROTEIN ILM1"/>
    <property type="match status" value="1"/>
</dbReference>
<dbReference type="Pfam" id="PF10311">
    <property type="entry name" value="Ilm1"/>
    <property type="match status" value="1"/>
</dbReference>
<sequence length="183" mass="20184">MALISARTIITSLSLFHLTIAYFFLASPKTINDQALVYVLGASMGMPDVRGFEIQSPALALVAVVLALLGLSDLVSLSMPDDVVLLYHWGTQAPLRFTFSMILVVYSYVFGPSSPLFSGNATSNRGPRLSPSSTSAGDGLKNRVVFTLMFVEMCSWFWVWVTIREERQAVVEKLAKEHGEHQH</sequence>
<keyword evidence="3" id="KW-1185">Reference proteome</keyword>
<protein>
    <recommendedName>
        <fullName evidence="4">Increased loss of mitochondrial DNA protein 1</fullName>
    </recommendedName>
</protein>
<dbReference type="AlphaFoldDB" id="A0A084QF32"/>
<dbReference type="InterPro" id="IPR018815">
    <property type="entry name" value="Incr_loss_mito_DNA_1"/>
</dbReference>
<organism evidence="2 3">
    <name type="scientific">Stachybotrys chlorohalonatus (strain IBT 40285)</name>
    <dbReference type="NCBI Taxonomy" id="1283841"/>
    <lineage>
        <taxon>Eukaryota</taxon>
        <taxon>Fungi</taxon>
        <taxon>Dikarya</taxon>
        <taxon>Ascomycota</taxon>
        <taxon>Pezizomycotina</taxon>
        <taxon>Sordariomycetes</taxon>
        <taxon>Hypocreomycetidae</taxon>
        <taxon>Hypocreales</taxon>
        <taxon>Stachybotryaceae</taxon>
        <taxon>Stachybotrys</taxon>
    </lineage>
</organism>
<dbReference type="InParanoid" id="A0A084QF32"/>
<keyword evidence="1" id="KW-0472">Membrane</keyword>
<name>A0A084QF32_STAC4</name>
<dbReference type="HOGENOM" id="CLU_113779_0_0_1"/>
<keyword evidence="1" id="KW-1133">Transmembrane helix</keyword>
<evidence type="ECO:0000313" key="3">
    <source>
        <dbReference type="Proteomes" id="UP000028524"/>
    </source>
</evidence>
<dbReference type="OrthoDB" id="5299849at2759"/>
<feature type="transmembrane region" description="Helical" evidence="1">
    <location>
        <begin position="58"/>
        <end position="79"/>
    </location>
</feature>
<proteinExistence type="predicted"/>
<dbReference type="OMA" id="FWLWIFI"/>
<feature type="transmembrane region" description="Helical" evidence="1">
    <location>
        <begin position="6"/>
        <end position="25"/>
    </location>
</feature>
<dbReference type="EMBL" id="KL660787">
    <property type="protein sequence ID" value="KFA62567.1"/>
    <property type="molecule type" value="Genomic_DNA"/>
</dbReference>
<evidence type="ECO:0000256" key="1">
    <source>
        <dbReference type="SAM" id="Phobius"/>
    </source>
</evidence>
<dbReference type="Proteomes" id="UP000028524">
    <property type="component" value="Unassembled WGS sequence"/>
</dbReference>
<evidence type="ECO:0000313" key="2">
    <source>
        <dbReference type="EMBL" id="KFA62567.1"/>
    </source>
</evidence>
<accession>A0A084QF32</accession>
<keyword evidence="1" id="KW-0812">Transmembrane</keyword>
<dbReference type="PANTHER" id="PTHR28029">
    <property type="entry name" value="PROTEIN ILM1"/>
    <property type="match status" value="1"/>
</dbReference>